<evidence type="ECO:0000313" key="2">
    <source>
        <dbReference type="Proteomes" id="UP001160130"/>
    </source>
</evidence>
<evidence type="ECO:0000313" key="1">
    <source>
        <dbReference type="EMBL" id="MDH6196711.1"/>
    </source>
</evidence>
<comment type="caution">
    <text evidence="1">The sequence shown here is derived from an EMBL/GenBank/DDBJ whole genome shotgun (WGS) entry which is preliminary data.</text>
</comment>
<dbReference type="Proteomes" id="UP001160130">
    <property type="component" value="Unassembled WGS sequence"/>
</dbReference>
<protein>
    <submittedName>
        <fullName evidence="1">Uncharacterized protein</fullName>
    </submittedName>
</protein>
<gene>
    <name evidence="1" type="ORF">M2272_003364</name>
</gene>
<dbReference type="EMBL" id="JARXVE010000005">
    <property type="protein sequence ID" value="MDH6196711.1"/>
    <property type="molecule type" value="Genomic_DNA"/>
</dbReference>
<organism evidence="1 2">
    <name type="scientific">Mycolicibacterium frederiksbergense</name>
    <dbReference type="NCBI Taxonomy" id="117567"/>
    <lineage>
        <taxon>Bacteria</taxon>
        <taxon>Bacillati</taxon>
        <taxon>Actinomycetota</taxon>
        <taxon>Actinomycetes</taxon>
        <taxon>Mycobacteriales</taxon>
        <taxon>Mycobacteriaceae</taxon>
        <taxon>Mycolicibacterium</taxon>
    </lineage>
</organism>
<sequence>MLGLNEAAGGHEVFAQLVLTRIIEPTSKAGASQAALGPASPVLYDVPTLHFEADAGDRVP</sequence>
<proteinExistence type="predicted"/>
<reference evidence="1 2" key="1">
    <citation type="submission" date="2023-04" db="EMBL/GenBank/DDBJ databases">
        <title>Forest soil microbial communities from Buena Vista Peninsula, Colon Province, Panama.</title>
        <authorList>
            <person name="Bouskill N."/>
        </authorList>
    </citation>
    <scope>NUCLEOTIDE SEQUENCE [LARGE SCALE GENOMIC DNA]</scope>
    <source>
        <strain evidence="1 2">AC80</strain>
    </source>
</reference>
<name>A0ABT6L284_9MYCO</name>
<accession>A0ABT6L284</accession>
<keyword evidence="2" id="KW-1185">Reference proteome</keyword>